<dbReference type="PANTHER" id="PTHR40980">
    <property type="entry name" value="PLUG DOMAIN-CONTAINING PROTEIN"/>
    <property type="match status" value="1"/>
</dbReference>
<evidence type="ECO:0000256" key="1">
    <source>
        <dbReference type="ARBA" id="ARBA00004442"/>
    </source>
</evidence>
<dbReference type="SUPFAM" id="SSF49464">
    <property type="entry name" value="Carboxypeptidase regulatory domain-like"/>
    <property type="match status" value="1"/>
</dbReference>
<dbReference type="AlphaFoldDB" id="A0A3R9NZT2"/>
<proteinExistence type="predicted"/>
<dbReference type="Pfam" id="PF14905">
    <property type="entry name" value="OMP_b-brl_3"/>
    <property type="match status" value="1"/>
</dbReference>
<gene>
    <name evidence="5" type="ORF">EI293_17370</name>
</gene>
<dbReference type="Pfam" id="PF13620">
    <property type="entry name" value="CarboxypepD_reg"/>
    <property type="match status" value="1"/>
</dbReference>
<dbReference type="Gene3D" id="2.60.40.1120">
    <property type="entry name" value="Carboxypeptidase-like, regulatory domain"/>
    <property type="match status" value="1"/>
</dbReference>
<dbReference type="Gene3D" id="2.40.170.20">
    <property type="entry name" value="TonB-dependent receptor, beta-barrel domain"/>
    <property type="match status" value="1"/>
</dbReference>
<evidence type="ECO:0000256" key="3">
    <source>
        <dbReference type="ARBA" id="ARBA00023237"/>
    </source>
</evidence>
<dbReference type="Gene3D" id="2.170.130.10">
    <property type="entry name" value="TonB-dependent receptor, plug domain"/>
    <property type="match status" value="1"/>
</dbReference>
<dbReference type="InterPro" id="IPR008969">
    <property type="entry name" value="CarboxyPept-like_regulatory"/>
</dbReference>
<evidence type="ECO:0000313" key="5">
    <source>
        <dbReference type="EMBL" id="RSK41195.1"/>
    </source>
</evidence>
<dbReference type="RefSeq" id="WP_125439817.1">
    <property type="nucleotide sequence ID" value="NZ_RWIU01000006.1"/>
</dbReference>
<evidence type="ECO:0000259" key="4">
    <source>
        <dbReference type="Pfam" id="PF14905"/>
    </source>
</evidence>
<dbReference type="EMBL" id="RWIU01000006">
    <property type="protein sequence ID" value="RSK41195.1"/>
    <property type="molecule type" value="Genomic_DNA"/>
</dbReference>
<comment type="subcellular location">
    <subcellularLocation>
        <location evidence="1">Cell outer membrane</location>
    </subcellularLocation>
</comment>
<keyword evidence="6" id="KW-1185">Reference proteome</keyword>
<evidence type="ECO:0000313" key="6">
    <source>
        <dbReference type="Proteomes" id="UP000270291"/>
    </source>
</evidence>
<dbReference type="InterPro" id="IPR037066">
    <property type="entry name" value="Plug_dom_sf"/>
</dbReference>
<reference evidence="5 6" key="1">
    <citation type="submission" date="2018-12" db="EMBL/GenBank/DDBJ databases">
        <authorList>
            <person name="Feng G."/>
            <person name="Zhu H."/>
        </authorList>
    </citation>
    <scope>NUCLEOTIDE SEQUENCE [LARGE SCALE GENOMIC DNA]</scope>
    <source>
        <strain evidence="5 6">LMG 26000</strain>
    </source>
</reference>
<dbReference type="InterPro" id="IPR036942">
    <property type="entry name" value="Beta-barrel_TonB_sf"/>
</dbReference>
<name>A0A3R9NZT2_9BACT</name>
<evidence type="ECO:0000256" key="2">
    <source>
        <dbReference type="ARBA" id="ARBA00023136"/>
    </source>
</evidence>
<accession>A0A3R9NZT2</accession>
<dbReference type="OrthoDB" id="905812at2"/>
<keyword evidence="3" id="KW-0998">Cell outer membrane</keyword>
<comment type="caution">
    <text evidence="5">The sequence shown here is derived from an EMBL/GenBank/DDBJ whole genome shotgun (WGS) entry which is preliminary data.</text>
</comment>
<keyword evidence="5" id="KW-0675">Receptor</keyword>
<dbReference type="Proteomes" id="UP000270291">
    <property type="component" value="Unassembled WGS sequence"/>
</dbReference>
<protein>
    <submittedName>
        <fullName evidence="5">TonB-dependent receptor</fullName>
    </submittedName>
</protein>
<dbReference type="GO" id="GO:0009279">
    <property type="term" value="C:cell outer membrane"/>
    <property type="evidence" value="ECO:0007669"/>
    <property type="project" value="UniProtKB-SubCell"/>
</dbReference>
<feature type="domain" description="Outer membrane protein beta-barrel" evidence="4">
    <location>
        <begin position="401"/>
        <end position="791"/>
    </location>
</feature>
<sequence>MFSYVSRPGAGFPLVATVVLLFTTPELRAQQLRPTPITGAVRAATGSALEYATVTLHRAADSVVVKTEFSDEEGRFQLQPPVIGRYLVSVSQIGYGRGWAGPLDVTAGPVTPLVFRLVAGTATQLKEVTVTGQRPVFERLADRTIVNVEGSLLSAGNTTLDVLGRAPGMVLDANDNLTLRGKTGLLVLLDGKRVPLTGTELANLLQSLPAEQVRTIELITNPPAKYDAQGGAGVISINLKKDQRQGFNGSTNAAYGRGRYGKFTSGLNLNYRRRKLSLYGSYAYTDRQLFQELRFDRTYLQDEQPARFVTQHNDTRSHPQSHTWRAGTDYSLTDRTSLGVVVSGLASRLPSLGRNYSALYDAQGQLTAQLEARNHRTLLTPNVAANLSLRHQFRKDSLGTPELTVDADLARYDLTRTLDLQSSNLLSSTYAPSRLLGDQNGRLTIGSARADYVRSLRHGLRLETGLKTSRVSSDNDVLFEREKDGVRQTDAGLTNRFRYEETINAAYVSLTRSRPTLTLTAGLRGEHTATDGRQQVGSQEFRRRYFQLFPSLQLTRTITDHHEVGFSLSRRLDRPTYNQLNPFRSYVDPLSYRVGNPALWPQLSTQAELTHTFNHKFSTALSYTRTRRPILSVYLLDADGLVAATDVNLSSQDYWGLTLTAPLEPAAWWKLYASAEAFYIRFQGSLEGAQLPQSQPGAILSASSSFTLPHGWSAELNGSYNSLERFGFQTVRAFGQVGAGVQKSFGRTTIKLNATDIFYTTPLRVTSRYRSLTETFRSAQDSRVVTAALTYRFGNEKVPAIRRRASSAEDEKRRAEVK</sequence>
<dbReference type="PANTHER" id="PTHR40980:SF4">
    <property type="entry name" value="TONB-DEPENDENT RECEPTOR-LIKE BETA-BARREL DOMAIN-CONTAINING PROTEIN"/>
    <property type="match status" value="1"/>
</dbReference>
<dbReference type="InterPro" id="IPR041700">
    <property type="entry name" value="OMP_b-brl_3"/>
</dbReference>
<keyword evidence="2" id="KW-0472">Membrane</keyword>
<organism evidence="5 6">
    <name type="scientific">Hymenobacter perfusus</name>
    <dbReference type="NCBI Taxonomy" id="1236770"/>
    <lineage>
        <taxon>Bacteria</taxon>
        <taxon>Pseudomonadati</taxon>
        <taxon>Bacteroidota</taxon>
        <taxon>Cytophagia</taxon>
        <taxon>Cytophagales</taxon>
        <taxon>Hymenobacteraceae</taxon>
        <taxon>Hymenobacter</taxon>
    </lineage>
</organism>
<dbReference type="SUPFAM" id="SSF56935">
    <property type="entry name" value="Porins"/>
    <property type="match status" value="1"/>
</dbReference>